<evidence type="ECO:0000256" key="7">
    <source>
        <dbReference type="ARBA" id="ARBA00022837"/>
    </source>
</evidence>
<keyword evidence="9" id="KW-0206">Cytoskeleton</keyword>
<dbReference type="InterPro" id="IPR018247">
    <property type="entry name" value="EF_Hand_1_Ca_BS"/>
</dbReference>
<dbReference type="GO" id="GO:0016460">
    <property type="term" value="C:myosin II complex"/>
    <property type="evidence" value="ECO:0007669"/>
    <property type="project" value="TreeGrafter"/>
</dbReference>
<keyword evidence="6" id="KW-0677">Repeat</keyword>
<evidence type="ECO:0000313" key="13">
    <source>
        <dbReference type="Proteomes" id="UP001162131"/>
    </source>
</evidence>
<dbReference type="GO" id="GO:0005509">
    <property type="term" value="F:calcium ion binding"/>
    <property type="evidence" value="ECO:0007669"/>
    <property type="project" value="InterPro"/>
</dbReference>
<dbReference type="PROSITE" id="PS50222">
    <property type="entry name" value="EF_HAND_2"/>
    <property type="match status" value="3"/>
</dbReference>
<dbReference type="Pfam" id="PF13499">
    <property type="entry name" value="EF-hand_7"/>
    <property type="match status" value="1"/>
</dbReference>
<evidence type="ECO:0000256" key="3">
    <source>
        <dbReference type="ARBA" id="ARBA00020786"/>
    </source>
</evidence>
<dbReference type="PANTHER" id="PTHR23048:SF0">
    <property type="entry name" value="CALMODULIN LIKE 3"/>
    <property type="match status" value="1"/>
</dbReference>
<proteinExistence type="inferred from homology"/>
<evidence type="ECO:0000256" key="9">
    <source>
        <dbReference type="ARBA" id="ARBA00023212"/>
    </source>
</evidence>
<dbReference type="CDD" id="cd00051">
    <property type="entry name" value="EFh"/>
    <property type="match status" value="1"/>
</dbReference>
<comment type="caution">
    <text evidence="12">The sequence shown here is derived from an EMBL/GenBank/DDBJ whole genome shotgun (WGS) entry which is preliminary data.</text>
</comment>
<organism evidence="12 13">
    <name type="scientific">Blepharisma stoltei</name>
    <dbReference type="NCBI Taxonomy" id="1481888"/>
    <lineage>
        <taxon>Eukaryota</taxon>
        <taxon>Sar</taxon>
        <taxon>Alveolata</taxon>
        <taxon>Ciliophora</taxon>
        <taxon>Postciliodesmatophora</taxon>
        <taxon>Heterotrichea</taxon>
        <taxon>Heterotrichida</taxon>
        <taxon>Blepharismidae</taxon>
        <taxon>Blepharisma</taxon>
    </lineage>
</organism>
<dbReference type="PANTHER" id="PTHR23048">
    <property type="entry name" value="MYOSIN LIGHT CHAIN 1, 3"/>
    <property type="match status" value="1"/>
</dbReference>
<dbReference type="InterPro" id="IPR050230">
    <property type="entry name" value="CALM/Myosin/TropC-like"/>
</dbReference>
<sequence>MGLTEEQITHCKSIFSQFDKDGTGRIDRFELRVVLEQMGQKPSEEELFAMINEVDDNNTGKIEFYEFLKVYEQHQNAEDGRDEQDMIDAFVAMGGNPDTTGSIDTDKLINVIRQQFEMTIDIERLIEDIDEDQSHTIEYQEFKRLLS</sequence>
<evidence type="ECO:0000256" key="5">
    <source>
        <dbReference type="ARBA" id="ARBA00022723"/>
    </source>
</evidence>
<reference evidence="12" key="1">
    <citation type="submission" date="2021-09" db="EMBL/GenBank/DDBJ databases">
        <authorList>
            <consortium name="AG Swart"/>
            <person name="Singh M."/>
            <person name="Singh A."/>
            <person name="Seah K."/>
            <person name="Emmerich C."/>
        </authorList>
    </citation>
    <scope>NUCLEOTIDE SEQUENCE</scope>
    <source>
        <strain evidence="12">ATCC30299</strain>
    </source>
</reference>
<evidence type="ECO:0000256" key="6">
    <source>
        <dbReference type="ARBA" id="ARBA00022737"/>
    </source>
</evidence>
<keyword evidence="7" id="KW-0106">Calcium</keyword>
<dbReference type="FunFam" id="1.10.238.10:FF:000178">
    <property type="entry name" value="Calmodulin-2 A"/>
    <property type="match status" value="1"/>
</dbReference>
<feature type="domain" description="EF-hand" evidence="11">
    <location>
        <begin position="42"/>
        <end position="77"/>
    </location>
</feature>
<dbReference type="PROSITE" id="PS00018">
    <property type="entry name" value="EF_HAND_1"/>
    <property type="match status" value="3"/>
</dbReference>
<evidence type="ECO:0000256" key="4">
    <source>
        <dbReference type="ARBA" id="ARBA00022490"/>
    </source>
</evidence>
<feature type="domain" description="EF-hand" evidence="11">
    <location>
        <begin position="117"/>
        <end position="147"/>
    </location>
</feature>
<dbReference type="EMBL" id="CAJZBQ010000046">
    <property type="protein sequence ID" value="CAG9328826.1"/>
    <property type="molecule type" value="Genomic_DNA"/>
</dbReference>
<comment type="subcellular location">
    <subcellularLocation>
        <location evidence="1">Cytoplasm</location>
        <location evidence="1">Cytoskeleton</location>
    </subcellularLocation>
</comment>
<dbReference type="InterPro" id="IPR011992">
    <property type="entry name" value="EF-hand-dom_pair"/>
</dbReference>
<comment type="similarity">
    <text evidence="2">Belongs to the centrin family.</text>
</comment>
<accession>A0AAU9JW98</accession>
<gene>
    <name evidence="12" type="ORF">BSTOLATCC_MIC46816</name>
</gene>
<dbReference type="Proteomes" id="UP001162131">
    <property type="component" value="Unassembled WGS sequence"/>
</dbReference>
<evidence type="ECO:0000256" key="10">
    <source>
        <dbReference type="ARBA" id="ARBA00025692"/>
    </source>
</evidence>
<dbReference type="SUPFAM" id="SSF47473">
    <property type="entry name" value="EF-hand"/>
    <property type="match status" value="1"/>
</dbReference>
<dbReference type="Gene3D" id="1.10.238.10">
    <property type="entry name" value="EF-hand"/>
    <property type="match status" value="2"/>
</dbReference>
<keyword evidence="4" id="KW-0963">Cytoplasm</keyword>
<dbReference type="AlphaFoldDB" id="A0AAU9JW98"/>
<feature type="domain" description="EF-hand" evidence="11">
    <location>
        <begin position="6"/>
        <end position="41"/>
    </location>
</feature>
<keyword evidence="13" id="KW-1185">Reference proteome</keyword>
<evidence type="ECO:0000259" key="11">
    <source>
        <dbReference type="PROSITE" id="PS50222"/>
    </source>
</evidence>
<keyword evidence="8" id="KW-0007">Acetylation</keyword>
<comment type="function">
    <text evidence="10">Plays a fundamental role in microtubule organizing center structure and function. Component of the infraciliary lattice (ICL) and the ciliary basal bodies.</text>
</comment>
<dbReference type="InterPro" id="IPR002048">
    <property type="entry name" value="EF_hand_dom"/>
</dbReference>
<name>A0AAU9JW98_9CILI</name>
<dbReference type="SMART" id="SM00054">
    <property type="entry name" value="EFh"/>
    <property type="match status" value="3"/>
</dbReference>
<evidence type="ECO:0000256" key="8">
    <source>
        <dbReference type="ARBA" id="ARBA00022990"/>
    </source>
</evidence>
<evidence type="ECO:0000256" key="1">
    <source>
        <dbReference type="ARBA" id="ARBA00004245"/>
    </source>
</evidence>
<keyword evidence="5" id="KW-0479">Metal-binding</keyword>
<evidence type="ECO:0000256" key="2">
    <source>
        <dbReference type="ARBA" id="ARBA00005253"/>
    </source>
</evidence>
<evidence type="ECO:0000313" key="12">
    <source>
        <dbReference type="EMBL" id="CAG9328826.1"/>
    </source>
</evidence>
<protein>
    <recommendedName>
        <fullName evidence="3">Calmodulin</fullName>
    </recommendedName>
</protein>